<dbReference type="PANTHER" id="PTHR11956">
    <property type="entry name" value="ARGINYL-TRNA SYNTHETASE"/>
    <property type="match status" value="1"/>
</dbReference>
<evidence type="ECO:0000256" key="5">
    <source>
        <dbReference type="ARBA" id="ARBA00049339"/>
    </source>
</evidence>
<dbReference type="SMART" id="SM00836">
    <property type="entry name" value="DALR_1"/>
    <property type="match status" value="1"/>
</dbReference>
<dbReference type="EMBL" id="CALYLO010000001">
    <property type="protein sequence ID" value="CAH8243900.1"/>
    <property type="molecule type" value="Genomic_DNA"/>
</dbReference>
<feature type="domain" description="DALR anticodon binding" evidence="6">
    <location>
        <begin position="1"/>
        <end position="122"/>
    </location>
</feature>
<organism evidence="7 8">
    <name type="scientific">Paenibacillus melissococcoides</name>
    <dbReference type="NCBI Taxonomy" id="2912268"/>
    <lineage>
        <taxon>Bacteria</taxon>
        <taxon>Bacillati</taxon>
        <taxon>Bacillota</taxon>
        <taxon>Bacilli</taxon>
        <taxon>Bacillales</taxon>
        <taxon>Paenibacillaceae</taxon>
        <taxon>Paenibacillus</taxon>
    </lineage>
</organism>
<gene>
    <name evidence="7" type="ORF">WJ0W_001139</name>
</gene>
<dbReference type="Pfam" id="PF05746">
    <property type="entry name" value="DALR_1"/>
    <property type="match status" value="1"/>
</dbReference>
<keyword evidence="2" id="KW-0436">Ligase</keyword>
<dbReference type="Gene3D" id="1.10.730.10">
    <property type="entry name" value="Isoleucyl-tRNA Synthetase, Domain 1"/>
    <property type="match status" value="1"/>
</dbReference>
<dbReference type="InterPro" id="IPR008909">
    <property type="entry name" value="DALR_anticod-bd"/>
</dbReference>
<dbReference type="Proteomes" id="UP001154322">
    <property type="component" value="Unassembled WGS sequence"/>
</dbReference>
<sequence>MQYTYARTLRLLEKGQEIATGAQDDAAAAAAPLPGLHLSGPEAWACVKTLSQFEETVAAAVQHNEPSLFVRMLLEVAKQFNRFYHHEPILVDDPEARRAKLALTSAVSSVLRQGLHIIGIQTPA</sequence>
<keyword evidence="3" id="KW-0547">Nucleotide-binding</keyword>
<dbReference type="SUPFAM" id="SSF47323">
    <property type="entry name" value="Anticodon-binding domain of a subclass of class I aminoacyl-tRNA synthetases"/>
    <property type="match status" value="1"/>
</dbReference>
<comment type="caution">
    <text evidence="7">The sequence shown here is derived from an EMBL/GenBank/DDBJ whole genome shotgun (WGS) entry which is preliminary data.</text>
</comment>
<reference evidence="7" key="1">
    <citation type="submission" date="2022-06" db="EMBL/GenBank/DDBJ databases">
        <authorList>
            <person name="Dietemann V."/>
            <person name="Ory F."/>
            <person name="Dainat B."/>
            <person name="Oberhansli S."/>
        </authorList>
    </citation>
    <scope>NUCLEOTIDE SEQUENCE</scope>
    <source>
        <strain evidence="7">Ena-SAMPLE-TAB-26-04-2022-14:26:32:270-5432</strain>
    </source>
</reference>
<evidence type="ECO:0000313" key="7">
    <source>
        <dbReference type="EMBL" id="CAH8243900.1"/>
    </source>
</evidence>
<dbReference type="InterPro" id="IPR001278">
    <property type="entry name" value="Arg-tRNA-ligase"/>
</dbReference>
<evidence type="ECO:0000256" key="3">
    <source>
        <dbReference type="ARBA" id="ARBA00022741"/>
    </source>
</evidence>
<keyword evidence="4" id="KW-0067">ATP-binding</keyword>
<comment type="catalytic activity">
    <reaction evidence="5">
        <text>tRNA(Arg) + L-arginine + ATP = L-arginyl-tRNA(Arg) + AMP + diphosphate</text>
        <dbReference type="Rhea" id="RHEA:20301"/>
        <dbReference type="Rhea" id="RHEA-COMP:9658"/>
        <dbReference type="Rhea" id="RHEA-COMP:9673"/>
        <dbReference type="ChEBI" id="CHEBI:30616"/>
        <dbReference type="ChEBI" id="CHEBI:32682"/>
        <dbReference type="ChEBI" id="CHEBI:33019"/>
        <dbReference type="ChEBI" id="CHEBI:78442"/>
        <dbReference type="ChEBI" id="CHEBI:78513"/>
        <dbReference type="ChEBI" id="CHEBI:456215"/>
        <dbReference type="EC" id="6.1.1.19"/>
    </reaction>
</comment>
<name>A0ABM9FXH4_9BACL</name>
<evidence type="ECO:0000256" key="2">
    <source>
        <dbReference type="ARBA" id="ARBA00022598"/>
    </source>
</evidence>
<evidence type="ECO:0000256" key="4">
    <source>
        <dbReference type="ARBA" id="ARBA00022840"/>
    </source>
</evidence>
<proteinExistence type="predicted"/>
<evidence type="ECO:0000313" key="8">
    <source>
        <dbReference type="Proteomes" id="UP001154322"/>
    </source>
</evidence>
<dbReference type="PANTHER" id="PTHR11956:SF5">
    <property type="entry name" value="ARGININE--TRNA LIGASE, CYTOPLASMIC"/>
    <property type="match status" value="1"/>
</dbReference>
<dbReference type="InterPro" id="IPR009080">
    <property type="entry name" value="tRNAsynth_Ia_anticodon-bd"/>
</dbReference>
<protein>
    <recommendedName>
        <fullName evidence="1">arginine--tRNA ligase</fullName>
        <ecNumber evidence="1">6.1.1.19</ecNumber>
    </recommendedName>
</protein>
<evidence type="ECO:0000256" key="1">
    <source>
        <dbReference type="ARBA" id="ARBA00012837"/>
    </source>
</evidence>
<keyword evidence="8" id="KW-1185">Reference proteome</keyword>
<dbReference type="EC" id="6.1.1.19" evidence="1"/>
<evidence type="ECO:0000259" key="6">
    <source>
        <dbReference type="SMART" id="SM00836"/>
    </source>
</evidence>
<accession>A0ABM9FXH4</accession>